<dbReference type="Pfam" id="PF01411">
    <property type="entry name" value="tRNA-synt_2c"/>
    <property type="match status" value="1"/>
</dbReference>
<keyword evidence="10" id="KW-0648">Protein biosynthesis</keyword>
<accession>A0A381Y118</accession>
<comment type="similarity">
    <text evidence="2">Belongs to the class-II aminoacyl-tRNA synthetase family.</text>
</comment>
<sequence length="297" mass="33681">MTGQELRNKFIQYFKDRQHAVISSYPLVPKNDPTLLFTNAGMVQFKDIFLGDEKREYNRAVTVQKCVRAGGKHNDLEMVGRTARHHTFFEMLGNFSFGDYFKKEAIQYGWEFLTEVIGLPRDRLYISVFQDDDEAFNIWANDMKMPRERIYRMGEKDNFWAMGPTGPCGPCSEIFIDQGKAIGCGKPSCAVGCDCDRYLEIWNLVFMQYDRDASGKLTPLPKPSIDTGMGLERLAAVVQGRTTNYDTDLMMSIINESAKITGREYGINDEVNVSLRVLTDHARAATFLIGDGVIPSN</sequence>
<comment type="cofactor">
    <cofactor evidence="1">
        <name>Zn(2+)</name>
        <dbReference type="ChEBI" id="CHEBI:29105"/>
    </cofactor>
</comment>
<dbReference type="InterPro" id="IPR023033">
    <property type="entry name" value="Ala_tRNA_ligase_euk/bac"/>
</dbReference>
<dbReference type="CDD" id="cd00673">
    <property type="entry name" value="AlaRS_core"/>
    <property type="match status" value="1"/>
</dbReference>
<evidence type="ECO:0000256" key="7">
    <source>
        <dbReference type="ARBA" id="ARBA00022741"/>
    </source>
</evidence>
<dbReference type="InterPro" id="IPR018165">
    <property type="entry name" value="Ala-tRNA-synth_IIc_core"/>
</dbReference>
<keyword evidence="7" id="KW-0547">Nucleotide-binding</keyword>
<dbReference type="AlphaFoldDB" id="A0A381Y118"/>
<name>A0A381Y118_9ZZZZ</name>
<dbReference type="GO" id="GO:0006419">
    <property type="term" value="P:alanyl-tRNA aminoacylation"/>
    <property type="evidence" value="ECO:0007669"/>
    <property type="project" value="InterPro"/>
</dbReference>
<dbReference type="SUPFAM" id="SSF55681">
    <property type="entry name" value="Class II aaRS and biotin synthetases"/>
    <property type="match status" value="1"/>
</dbReference>
<dbReference type="SUPFAM" id="SSF101353">
    <property type="entry name" value="Putative anticodon-binding domain of alanyl-tRNA synthetase (AlaRS)"/>
    <property type="match status" value="1"/>
</dbReference>
<dbReference type="InterPro" id="IPR018162">
    <property type="entry name" value="Ala-tRNA-ligase_IIc_anticod-bd"/>
</dbReference>
<evidence type="ECO:0000259" key="12">
    <source>
        <dbReference type="PROSITE" id="PS50860"/>
    </source>
</evidence>
<dbReference type="FunFam" id="3.30.930.10:FF:000004">
    <property type="entry name" value="Alanine--tRNA ligase"/>
    <property type="match status" value="1"/>
</dbReference>
<evidence type="ECO:0000256" key="10">
    <source>
        <dbReference type="ARBA" id="ARBA00022917"/>
    </source>
</evidence>
<dbReference type="InterPro" id="IPR002318">
    <property type="entry name" value="Ala-tRNA-lgiase_IIc"/>
</dbReference>
<dbReference type="GO" id="GO:0004813">
    <property type="term" value="F:alanine-tRNA ligase activity"/>
    <property type="evidence" value="ECO:0007669"/>
    <property type="project" value="UniProtKB-EC"/>
</dbReference>
<dbReference type="EMBL" id="UINC01017075">
    <property type="protein sequence ID" value="SVA70580.1"/>
    <property type="molecule type" value="Genomic_DNA"/>
</dbReference>
<dbReference type="GO" id="GO:0005829">
    <property type="term" value="C:cytosol"/>
    <property type="evidence" value="ECO:0007669"/>
    <property type="project" value="TreeGrafter"/>
</dbReference>
<proteinExistence type="inferred from homology"/>
<dbReference type="GO" id="GO:0005524">
    <property type="term" value="F:ATP binding"/>
    <property type="evidence" value="ECO:0007669"/>
    <property type="project" value="UniProtKB-KW"/>
</dbReference>
<keyword evidence="9" id="KW-0694">RNA-binding</keyword>
<dbReference type="HAMAP" id="MF_00036_B">
    <property type="entry name" value="Ala_tRNA_synth_B"/>
    <property type="match status" value="1"/>
</dbReference>
<evidence type="ECO:0000256" key="2">
    <source>
        <dbReference type="ARBA" id="ARBA00008226"/>
    </source>
</evidence>
<evidence type="ECO:0000256" key="9">
    <source>
        <dbReference type="ARBA" id="ARBA00022884"/>
    </source>
</evidence>
<dbReference type="GO" id="GO:0045892">
    <property type="term" value="P:negative regulation of DNA-templated transcription"/>
    <property type="evidence" value="ECO:0007669"/>
    <property type="project" value="TreeGrafter"/>
</dbReference>
<dbReference type="GO" id="GO:0000049">
    <property type="term" value="F:tRNA binding"/>
    <property type="evidence" value="ECO:0007669"/>
    <property type="project" value="UniProtKB-KW"/>
</dbReference>
<evidence type="ECO:0000256" key="4">
    <source>
        <dbReference type="ARBA" id="ARBA00017959"/>
    </source>
</evidence>
<dbReference type="EC" id="6.1.1.7" evidence="3"/>
<organism evidence="13">
    <name type="scientific">marine metagenome</name>
    <dbReference type="NCBI Taxonomy" id="408172"/>
    <lineage>
        <taxon>unclassified sequences</taxon>
        <taxon>metagenomes</taxon>
        <taxon>ecological metagenomes</taxon>
    </lineage>
</organism>
<evidence type="ECO:0000256" key="8">
    <source>
        <dbReference type="ARBA" id="ARBA00022840"/>
    </source>
</evidence>
<evidence type="ECO:0000256" key="11">
    <source>
        <dbReference type="ARBA" id="ARBA00023146"/>
    </source>
</evidence>
<dbReference type="PANTHER" id="PTHR11777">
    <property type="entry name" value="ALANYL-TRNA SYNTHETASE"/>
    <property type="match status" value="1"/>
</dbReference>
<evidence type="ECO:0000313" key="13">
    <source>
        <dbReference type="EMBL" id="SVA70580.1"/>
    </source>
</evidence>
<keyword evidence="8" id="KW-0067">ATP-binding</keyword>
<dbReference type="PRINTS" id="PR00980">
    <property type="entry name" value="TRNASYNTHALA"/>
</dbReference>
<keyword evidence="5" id="KW-0820">tRNA-binding</keyword>
<dbReference type="PROSITE" id="PS50860">
    <property type="entry name" value="AA_TRNA_LIGASE_II_ALA"/>
    <property type="match status" value="1"/>
</dbReference>
<dbReference type="GO" id="GO:0002161">
    <property type="term" value="F:aminoacyl-tRNA deacylase activity"/>
    <property type="evidence" value="ECO:0007669"/>
    <property type="project" value="TreeGrafter"/>
</dbReference>
<feature type="domain" description="Alanyl-transfer RNA synthetases family profile" evidence="12">
    <location>
        <begin position="1"/>
        <end position="297"/>
    </location>
</feature>
<reference evidence="13" key="1">
    <citation type="submission" date="2018-05" db="EMBL/GenBank/DDBJ databases">
        <authorList>
            <person name="Lanie J.A."/>
            <person name="Ng W.-L."/>
            <person name="Kazmierczak K.M."/>
            <person name="Andrzejewski T.M."/>
            <person name="Davidsen T.M."/>
            <person name="Wayne K.J."/>
            <person name="Tettelin H."/>
            <person name="Glass J.I."/>
            <person name="Rusch D."/>
            <person name="Podicherti R."/>
            <person name="Tsui H.-C.T."/>
            <person name="Winkler M.E."/>
        </authorList>
    </citation>
    <scope>NUCLEOTIDE SEQUENCE</scope>
</reference>
<evidence type="ECO:0000256" key="6">
    <source>
        <dbReference type="ARBA" id="ARBA00022598"/>
    </source>
</evidence>
<evidence type="ECO:0000256" key="3">
    <source>
        <dbReference type="ARBA" id="ARBA00013168"/>
    </source>
</evidence>
<keyword evidence="11" id="KW-0030">Aminoacyl-tRNA synthetase</keyword>
<dbReference type="PANTHER" id="PTHR11777:SF9">
    <property type="entry name" value="ALANINE--TRNA LIGASE, CYTOPLASMIC"/>
    <property type="match status" value="1"/>
</dbReference>
<evidence type="ECO:0000256" key="1">
    <source>
        <dbReference type="ARBA" id="ARBA00001947"/>
    </source>
</evidence>
<gene>
    <name evidence="13" type="ORF">METZ01_LOCUS123434</name>
</gene>
<feature type="non-terminal residue" evidence="13">
    <location>
        <position position="297"/>
    </location>
</feature>
<evidence type="ECO:0000256" key="5">
    <source>
        <dbReference type="ARBA" id="ARBA00022555"/>
    </source>
</evidence>
<dbReference type="InterPro" id="IPR018164">
    <property type="entry name" value="Ala-tRNA-synth_IIc_N"/>
</dbReference>
<dbReference type="Gene3D" id="3.30.930.10">
    <property type="entry name" value="Bira Bifunctional Protein, Domain 2"/>
    <property type="match status" value="1"/>
</dbReference>
<protein>
    <recommendedName>
        <fullName evidence="4">Alanine--tRNA ligase</fullName>
        <ecNumber evidence="3">6.1.1.7</ecNumber>
    </recommendedName>
</protein>
<dbReference type="InterPro" id="IPR050058">
    <property type="entry name" value="Ala-tRNA_ligase"/>
</dbReference>
<keyword evidence="6" id="KW-0436">Ligase</keyword>
<dbReference type="InterPro" id="IPR045864">
    <property type="entry name" value="aa-tRNA-synth_II/BPL/LPL"/>
</dbReference>